<reference evidence="3" key="2">
    <citation type="submission" date="2015-01" db="EMBL/GenBank/DDBJ databases">
        <title>Evolutionary Origins and Diversification of the Mycorrhizal Mutualists.</title>
        <authorList>
            <consortium name="DOE Joint Genome Institute"/>
            <consortium name="Mycorrhizal Genomics Consortium"/>
            <person name="Kohler A."/>
            <person name="Kuo A."/>
            <person name="Nagy L.G."/>
            <person name="Floudas D."/>
            <person name="Copeland A."/>
            <person name="Barry K.W."/>
            <person name="Cichocki N."/>
            <person name="Veneault-Fourrey C."/>
            <person name="LaButti K."/>
            <person name="Lindquist E.A."/>
            <person name="Lipzen A."/>
            <person name="Lundell T."/>
            <person name="Morin E."/>
            <person name="Murat C."/>
            <person name="Riley R."/>
            <person name="Ohm R."/>
            <person name="Sun H."/>
            <person name="Tunlid A."/>
            <person name="Henrissat B."/>
            <person name="Grigoriev I.V."/>
            <person name="Hibbett D.S."/>
            <person name="Martin F."/>
        </authorList>
    </citation>
    <scope>NUCLEOTIDE SEQUENCE [LARGE SCALE GENOMIC DNA]</scope>
    <source>
        <strain evidence="3">LaAM-08-1</strain>
    </source>
</reference>
<keyword evidence="3" id="KW-1185">Reference proteome</keyword>
<name>A0A0C9WUF2_9AGAR</name>
<gene>
    <name evidence="2" type="ORF">K443DRAFT_13833</name>
</gene>
<evidence type="ECO:0000256" key="1">
    <source>
        <dbReference type="SAM" id="MobiDB-lite"/>
    </source>
</evidence>
<sequence>MAHANDDDNGVVTPRHIEHPLLLPLTHNRGRLPTTTMAHIDNTNHDTNNAGTPRHKPEQTDEPQMAQRHVAVTTWHVNAAVAHHATTIATSPPPPQDGQREWQRRGWCNDTTTQQRMTDRYA</sequence>
<organism evidence="2 3">
    <name type="scientific">Laccaria amethystina LaAM-08-1</name>
    <dbReference type="NCBI Taxonomy" id="1095629"/>
    <lineage>
        <taxon>Eukaryota</taxon>
        <taxon>Fungi</taxon>
        <taxon>Dikarya</taxon>
        <taxon>Basidiomycota</taxon>
        <taxon>Agaricomycotina</taxon>
        <taxon>Agaricomycetes</taxon>
        <taxon>Agaricomycetidae</taxon>
        <taxon>Agaricales</taxon>
        <taxon>Agaricineae</taxon>
        <taxon>Hydnangiaceae</taxon>
        <taxon>Laccaria</taxon>
    </lineage>
</organism>
<evidence type="ECO:0000313" key="2">
    <source>
        <dbReference type="EMBL" id="KIJ92118.1"/>
    </source>
</evidence>
<dbReference type="EMBL" id="KN838935">
    <property type="protein sequence ID" value="KIJ92118.1"/>
    <property type="molecule type" value="Genomic_DNA"/>
</dbReference>
<dbReference type="AlphaFoldDB" id="A0A0C9WUF2"/>
<accession>A0A0C9WUF2</accession>
<reference evidence="2 3" key="1">
    <citation type="submission" date="2014-04" db="EMBL/GenBank/DDBJ databases">
        <authorList>
            <consortium name="DOE Joint Genome Institute"/>
            <person name="Kuo A."/>
            <person name="Kohler A."/>
            <person name="Nagy L.G."/>
            <person name="Floudas D."/>
            <person name="Copeland A."/>
            <person name="Barry K.W."/>
            <person name="Cichocki N."/>
            <person name="Veneault-Fourrey C."/>
            <person name="LaButti K."/>
            <person name="Lindquist E.A."/>
            <person name="Lipzen A."/>
            <person name="Lundell T."/>
            <person name="Morin E."/>
            <person name="Murat C."/>
            <person name="Sun H."/>
            <person name="Tunlid A."/>
            <person name="Henrissat B."/>
            <person name="Grigoriev I.V."/>
            <person name="Hibbett D.S."/>
            <person name="Martin F."/>
            <person name="Nordberg H.P."/>
            <person name="Cantor M.N."/>
            <person name="Hua S.X."/>
        </authorList>
    </citation>
    <scope>NUCLEOTIDE SEQUENCE [LARGE SCALE GENOMIC DNA]</scope>
    <source>
        <strain evidence="2 3">LaAM-08-1</strain>
    </source>
</reference>
<dbReference type="HOGENOM" id="CLU_2027106_0_0_1"/>
<dbReference type="Proteomes" id="UP000054477">
    <property type="component" value="Unassembled WGS sequence"/>
</dbReference>
<proteinExistence type="predicted"/>
<feature type="region of interest" description="Disordered" evidence="1">
    <location>
        <begin position="85"/>
        <end position="122"/>
    </location>
</feature>
<protein>
    <submittedName>
        <fullName evidence="2">Uncharacterized protein</fullName>
    </submittedName>
</protein>
<feature type="region of interest" description="Disordered" evidence="1">
    <location>
        <begin position="25"/>
        <end position="67"/>
    </location>
</feature>
<evidence type="ECO:0000313" key="3">
    <source>
        <dbReference type="Proteomes" id="UP000054477"/>
    </source>
</evidence>